<evidence type="ECO:0000313" key="6">
    <source>
        <dbReference type="EMBL" id="PKV76759.1"/>
    </source>
</evidence>
<dbReference type="GO" id="GO:0003677">
    <property type="term" value="F:DNA binding"/>
    <property type="evidence" value="ECO:0007669"/>
    <property type="project" value="InterPro"/>
</dbReference>
<sequence length="338" mass="35990">MTLDANATHTPDLDSATAVQNDLAALPVSVWATAQNAPAAQRRGRYHPDSTAHPAKMFPAIVQHAVETYTRPGDLVLDPMCGIGTTLVESLHLGRRAVGVEYEARWAELARTNIELARETGIDLDAKVYTGDARKLPDLIPAELRGQASLVITSPPYGDSLHGHVRANGADPVRKTNHRYGAVLDRGNLANVGLGRLLSGFTKILAGAAEYLAPGGHVVITARPWRQHAELVPLPGHLYTCGELAGLVPVERCVALLGRLTEGELVARSSFFQRDFVVKQRAAGLPMHLIAHEDVVILRKPEASSAASERRRASGGFPFGTSASLPTLDTTGPGSVAA</sequence>
<feature type="domain" description="DNA methylase N-4/N-6" evidence="5">
    <location>
        <begin position="30"/>
        <end position="110"/>
    </location>
</feature>
<dbReference type="Gene3D" id="3.40.50.150">
    <property type="entry name" value="Vaccinia Virus protein VP39"/>
    <property type="match status" value="2"/>
</dbReference>
<evidence type="ECO:0000259" key="5">
    <source>
        <dbReference type="Pfam" id="PF01555"/>
    </source>
</evidence>
<dbReference type="InterPro" id="IPR001091">
    <property type="entry name" value="RM_Methyltransferase"/>
</dbReference>
<dbReference type="GO" id="GO:0032259">
    <property type="term" value="P:methylation"/>
    <property type="evidence" value="ECO:0007669"/>
    <property type="project" value="UniProtKB-KW"/>
</dbReference>
<keyword evidence="1 6" id="KW-0489">Methyltransferase</keyword>
<keyword evidence="7" id="KW-1185">Reference proteome</keyword>
<keyword evidence="2" id="KW-0808">Transferase</keyword>
<dbReference type="AlphaFoldDB" id="A0A2N3V556"/>
<evidence type="ECO:0000256" key="1">
    <source>
        <dbReference type="ARBA" id="ARBA00022603"/>
    </source>
</evidence>
<organism evidence="6 7">
    <name type="scientific">Nocardia fluminea</name>
    <dbReference type="NCBI Taxonomy" id="134984"/>
    <lineage>
        <taxon>Bacteria</taxon>
        <taxon>Bacillati</taxon>
        <taxon>Actinomycetota</taxon>
        <taxon>Actinomycetes</taxon>
        <taxon>Mycobacteriales</taxon>
        <taxon>Nocardiaceae</taxon>
        <taxon>Nocardia</taxon>
    </lineage>
</organism>
<proteinExistence type="inferred from homology"/>
<dbReference type="RefSeq" id="WP_101468926.1">
    <property type="nucleotide sequence ID" value="NZ_PJMW01000003.1"/>
</dbReference>
<dbReference type="Pfam" id="PF01555">
    <property type="entry name" value="N6_N4_Mtase"/>
    <property type="match status" value="1"/>
</dbReference>
<dbReference type="EMBL" id="PJMW01000003">
    <property type="protein sequence ID" value="PKV76759.1"/>
    <property type="molecule type" value="Genomic_DNA"/>
</dbReference>
<accession>A0A2N3V556</accession>
<dbReference type="Proteomes" id="UP000233766">
    <property type="component" value="Unassembled WGS sequence"/>
</dbReference>
<evidence type="ECO:0000313" key="7">
    <source>
        <dbReference type="Proteomes" id="UP000233766"/>
    </source>
</evidence>
<name>A0A2N3V556_9NOCA</name>
<dbReference type="GO" id="GO:0008170">
    <property type="term" value="F:N-methyltransferase activity"/>
    <property type="evidence" value="ECO:0007669"/>
    <property type="project" value="InterPro"/>
</dbReference>
<gene>
    <name evidence="6" type="ORF">ATK86_7162</name>
</gene>
<feature type="compositionally biased region" description="Polar residues" evidence="4">
    <location>
        <begin position="321"/>
        <end position="338"/>
    </location>
</feature>
<protein>
    <recommendedName>
        <fullName evidence="3">Methyltransferase</fullName>
        <ecNumber evidence="3">2.1.1.-</ecNumber>
    </recommendedName>
</protein>
<feature type="region of interest" description="Disordered" evidence="4">
    <location>
        <begin position="309"/>
        <end position="338"/>
    </location>
</feature>
<dbReference type="InterPro" id="IPR029063">
    <property type="entry name" value="SAM-dependent_MTases_sf"/>
</dbReference>
<dbReference type="OrthoDB" id="9773060at2"/>
<comment type="similarity">
    <text evidence="3">Belongs to the N(4)/N(6)-methyltransferase family.</text>
</comment>
<comment type="caution">
    <text evidence="6">The sequence shown here is derived from an EMBL/GenBank/DDBJ whole genome shotgun (WGS) entry which is preliminary data.</text>
</comment>
<evidence type="ECO:0000256" key="2">
    <source>
        <dbReference type="ARBA" id="ARBA00022679"/>
    </source>
</evidence>
<reference evidence="6 7" key="1">
    <citation type="submission" date="2017-12" db="EMBL/GenBank/DDBJ databases">
        <title>Sequencing the genomes of 1000 Actinobacteria strains.</title>
        <authorList>
            <person name="Klenk H.-P."/>
        </authorList>
    </citation>
    <scope>NUCLEOTIDE SEQUENCE [LARGE SCALE GENOMIC DNA]</scope>
    <source>
        <strain evidence="6 7">DSM 44489</strain>
    </source>
</reference>
<dbReference type="PRINTS" id="PR00508">
    <property type="entry name" value="S21N4MTFRASE"/>
</dbReference>
<dbReference type="SUPFAM" id="SSF53335">
    <property type="entry name" value="S-adenosyl-L-methionine-dependent methyltransferases"/>
    <property type="match status" value="1"/>
</dbReference>
<dbReference type="InterPro" id="IPR002941">
    <property type="entry name" value="DNA_methylase_N4/N6"/>
</dbReference>
<evidence type="ECO:0000256" key="4">
    <source>
        <dbReference type="SAM" id="MobiDB-lite"/>
    </source>
</evidence>
<evidence type="ECO:0000256" key="3">
    <source>
        <dbReference type="RuleBase" id="RU362026"/>
    </source>
</evidence>
<dbReference type="EC" id="2.1.1.-" evidence="3"/>